<keyword evidence="1" id="KW-0812">Transmembrane</keyword>
<dbReference type="AlphaFoldDB" id="A0AA37FMQ6"/>
<organism evidence="2 4">
    <name type="scientific">Aquipseudomonas alcaligenes</name>
    <name type="common">Pseudomonas alcaligenes</name>
    <dbReference type="NCBI Taxonomy" id="43263"/>
    <lineage>
        <taxon>Bacteria</taxon>
        <taxon>Pseudomonadati</taxon>
        <taxon>Pseudomonadota</taxon>
        <taxon>Gammaproteobacteria</taxon>
        <taxon>Pseudomonadales</taxon>
        <taxon>Pseudomonadaceae</taxon>
        <taxon>Aquipseudomonas</taxon>
    </lineage>
</organism>
<comment type="caution">
    <text evidence="2">The sequence shown here is derived from an EMBL/GenBank/DDBJ whole genome shotgun (WGS) entry which is preliminary data.</text>
</comment>
<feature type="transmembrane region" description="Helical" evidence="1">
    <location>
        <begin position="128"/>
        <end position="148"/>
    </location>
</feature>
<feature type="transmembrane region" description="Helical" evidence="1">
    <location>
        <begin position="160"/>
        <end position="178"/>
    </location>
</feature>
<accession>A0AA37FMQ6</accession>
<dbReference type="RefSeq" id="WP_203788565.1">
    <property type="nucleotide sequence ID" value="NZ_AP024354.1"/>
</dbReference>
<dbReference type="EMBL" id="BPMT01000033">
    <property type="protein sequence ID" value="GIZ95179.1"/>
    <property type="molecule type" value="Genomic_DNA"/>
</dbReference>
<dbReference type="Proteomes" id="UP000887228">
    <property type="component" value="Unassembled WGS sequence"/>
</dbReference>
<gene>
    <name evidence="2" type="ORF">KAM435_41690</name>
    <name evidence="3" type="ORF">KAM436_41470</name>
</gene>
<dbReference type="EMBL" id="BPMS01000036">
    <property type="protein sequence ID" value="GIZ90842.1"/>
    <property type="molecule type" value="Genomic_DNA"/>
</dbReference>
<evidence type="ECO:0000313" key="5">
    <source>
        <dbReference type="Proteomes" id="UP000887228"/>
    </source>
</evidence>
<evidence type="ECO:0000256" key="1">
    <source>
        <dbReference type="SAM" id="Phobius"/>
    </source>
</evidence>
<evidence type="ECO:0000313" key="2">
    <source>
        <dbReference type="EMBL" id="GIZ90842.1"/>
    </source>
</evidence>
<evidence type="ECO:0000313" key="3">
    <source>
        <dbReference type="EMBL" id="GIZ95179.1"/>
    </source>
</evidence>
<keyword evidence="1" id="KW-1133">Transmembrane helix</keyword>
<keyword evidence="1" id="KW-0472">Membrane</keyword>
<name>A0AA37FMQ6_AQUAC</name>
<protein>
    <submittedName>
        <fullName evidence="2">Uncharacterized protein</fullName>
    </submittedName>
</protein>
<reference evidence="2 5" key="1">
    <citation type="submission" date="2021-07" db="EMBL/GenBank/DDBJ databases">
        <title>Whole genome sequencing of carbapenem-resistant Pseudomonas spp. isolated in Japan.</title>
        <authorList>
            <person name="Suzuki M."/>
            <person name="Maehana S."/>
            <person name="Kitasato H."/>
        </authorList>
    </citation>
    <scope>NUCLEOTIDE SEQUENCE</scope>
    <source>
        <strain evidence="2">KAM435</strain>
        <strain evidence="3 5">KAM436</strain>
    </source>
</reference>
<dbReference type="Proteomes" id="UP000887212">
    <property type="component" value="Unassembled WGS sequence"/>
</dbReference>
<sequence>MDRLEKIEARRLILSWKDRWTQTTQQRLEVESRQLQGELHAKIDQISFWDALFSGRYLRNTIQPLFTEWCQTKATELRMAAEQDLQSVVARAIPEEDFTPSLDGHSSKGTLLDVGTAAISTGLTAATIPAVVAFSTTTVSVGGLLGFLGVTTTVLVTRNLIAGLVVLGFLFLIALLRFKSIKRNARSRLKARVDKQIIKKIHFSKKERSLAMGMTKMLENTADTLIKELRHG</sequence>
<evidence type="ECO:0000313" key="4">
    <source>
        <dbReference type="Proteomes" id="UP000887212"/>
    </source>
</evidence>
<proteinExistence type="predicted"/>